<evidence type="ECO:0000313" key="2">
    <source>
        <dbReference type="EMBL" id="KAA6402115.1"/>
    </source>
</evidence>
<organism evidence="2 3">
    <name type="scientific">Streblomastix strix</name>
    <dbReference type="NCBI Taxonomy" id="222440"/>
    <lineage>
        <taxon>Eukaryota</taxon>
        <taxon>Metamonada</taxon>
        <taxon>Preaxostyla</taxon>
        <taxon>Oxymonadida</taxon>
        <taxon>Streblomastigidae</taxon>
        <taxon>Streblomastix</taxon>
    </lineage>
</organism>
<comment type="caution">
    <text evidence="2">The sequence shown here is derived from an EMBL/GenBank/DDBJ whole genome shotgun (WGS) entry which is preliminary data.</text>
</comment>
<gene>
    <name evidence="2" type="ORF">EZS28_002362</name>
</gene>
<feature type="region of interest" description="Disordered" evidence="1">
    <location>
        <begin position="158"/>
        <end position="177"/>
    </location>
</feature>
<name>A0A5J4X656_9EUKA</name>
<evidence type="ECO:0000313" key="3">
    <source>
        <dbReference type="Proteomes" id="UP000324800"/>
    </source>
</evidence>
<evidence type="ECO:0000256" key="1">
    <source>
        <dbReference type="SAM" id="MobiDB-lite"/>
    </source>
</evidence>
<proteinExistence type="predicted"/>
<dbReference type="EMBL" id="SNRW01000284">
    <property type="protein sequence ID" value="KAA6402115.1"/>
    <property type="molecule type" value="Genomic_DNA"/>
</dbReference>
<dbReference type="Proteomes" id="UP000324800">
    <property type="component" value="Unassembled WGS sequence"/>
</dbReference>
<accession>A0A5J4X656</accession>
<reference evidence="2 3" key="1">
    <citation type="submission" date="2019-03" db="EMBL/GenBank/DDBJ databases">
        <title>Single cell metagenomics reveals metabolic interactions within the superorganism composed of flagellate Streblomastix strix and complex community of Bacteroidetes bacteria on its surface.</title>
        <authorList>
            <person name="Treitli S.C."/>
            <person name="Kolisko M."/>
            <person name="Husnik F."/>
            <person name="Keeling P."/>
            <person name="Hampl V."/>
        </authorList>
    </citation>
    <scope>NUCLEOTIDE SEQUENCE [LARGE SCALE GENOMIC DNA]</scope>
    <source>
        <strain evidence="2">ST1C</strain>
    </source>
</reference>
<protein>
    <submittedName>
        <fullName evidence="2">Uncharacterized protein</fullName>
    </submittedName>
</protein>
<sequence length="177" mass="20314">MRTNVEKSIKSTNTLEEQHKYRVRRQLVIDAITNADYQQGTTRGNIKGNSGAGDKVMELNIPCAQTKWRMEKYLTLQDVQQRTYSQTIQDDRHMKFDLNAEKMGLDVHVGYNVCLQTHKVQLITTSIPSVPDTMNQLYISGNAIWDQYCAIHIRENDTTNSGESEREMRDANIELCG</sequence>
<dbReference type="AlphaFoldDB" id="A0A5J4X656"/>